<keyword evidence="2" id="KW-1185">Reference proteome</keyword>
<dbReference type="RefSeq" id="WP_108113730.1">
    <property type="nucleotide sequence ID" value="NZ_QBKT01000002.1"/>
</dbReference>
<reference evidence="1 2" key="1">
    <citation type="submission" date="2018-04" db="EMBL/GenBank/DDBJ databases">
        <title>Genomic Encyclopedia of Archaeal and Bacterial Type Strains, Phase II (KMG-II): from individual species to whole genera.</title>
        <authorList>
            <person name="Goeker M."/>
        </authorList>
    </citation>
    <scope>NUCLEOTIDE SEQUENCE [LARGE SCALE GENOMIC DNA]</scope>
    <source>
        <strain evidence="1 2">DSM 25731</strain>
    </source>
</reference>
<comment type="caution">
    <text evidence="1">The sequence shown here is derived from an EMBL/GenBank/DDBJ whole genome shotgun (WGS) entry which is preliminary data.</text>
</comment>
<proteinExistence type="predicted"/>
<name>A0A2T6C351_9FLAO</name>
<protein>
    <submittedName>
        <fullName evidence="1">Uncharacterized protein</fullName>
    </submittedName>
</protein>
<gene>
    <name evidence="1" type="ORF">C8N46_102145</name>
</gene>
<dbReference type="EMBL" id="QBKT01000002">
    <property type="protein sequence ID" value="PTX62745.1"/>
    <property type="molecule type" value="Genomic_DNA"/>
</dbReference>
<organism evidence="1 2">
    <name type="scientific">Kordia periserrulae</name>
    <dbReference type="NCBI Taxonomy" id="701523"/>
    <lineage>
        <taxon>Bacteria</taxon>
        <taxon>Pseudomonadati</taxon>
        <taxon>Bacteroidota</taxon>
        <taxon>Flavobacteriia</taxon>
        <taxon>Flavobacteriales</taxon>
        <taxon>Flavobacteriaceae</taxon>
        <taxon>Kordia</taxon>
    </lineage>
</organism>
<accession>A0A2T6C351</accession>
<evidence type="ECO:0000313" key="2">
    <source>
        <dbReference type="Proteomes" id="UP000244090"/>
    </source>
</evidence>
<evidence type="ECO:0000313" key="1">
    <source>
        <dbReference type="EMBL" id="PTX62745.1"/>
    </source>
</evidence>
<dbReference type="Proteomes" id="UP000244090">
    <property type="component" value="Unassembled WGS sequence"/>
</dbReference>
<dbReference type="AlphaFoldDB" id="A0A2T6C351"/>
<sequence>MESTNIQNKVEELMRNSSEVFSAPNTETLSPKESAKIYGRPGKNYRLIVDNDDEDLEAIIYAYNDRKFIIDNYTLAAGDTTKKTFQMGPNGFIQVWNWTSPKFTPNPKVTFSIRGVK</sequence>